<name>A0A9W4TPM4_9PROT</name>
<dbReference type="CDD" id="cd06587">
    <property type="entry name" value="VOC"/>
    <property type="match status" value="1"/>
</dbReference>
<evidence type="ECO:0000313" key="5">
    <source>
        <dbReference type="Proteomes" id="UP001154255"/>
    </source>
</evidence>
<dbReference type="Gene3D" id="3.10.180.10">
    <property type="entry name" value="2,3-Dihydroxybiphenyl 1,2-Dioxygenase, domain 1"/>
    <property type="match status" value="1"/>
</dbReference>
<accession>A0A9W4TPM4</accession>
<evidence type="ECO:0000259" key="2">
    <source>
        <dbReference type="PROSITE" id="PS51819"/>
    </source>
</evidence>
<dbReference type="InterPro" id="IPR018146">
    <property type="entry name" value="Glyoxalase_1_CS"/>
</dbReference>
<organism evidence="3 5">
    <name type="scientific">Commensalibacter communis</name>
    <dbReference type="NCBI Taxonomy" id="2972786"/>
    <lineage>
        <taxon>Bacteria</taxon>
        <taxon>Pseudomonadati</taxon>
        <taxon>Pseudomonadota</taxon>
        <taxon>Alphaproteobacteria</taxon>
        <taxon>Acetobacterales</taxon>
        <taxon>Acetobacteraceae</taxon>
    </lineage>
</organism>
<dbReference type="AlphaFoldDB" id="A0A9W4TPM4"/>
<dbReference type="RefSeq" id="WP_271790800.1">
    <property type="nucleotide sequence ID" value="NZ_CAMXCM010000018.1"/>
</dbReference>
<dbReference type="InterPro" id="IPR004360">
    <property type="entry name" value="Glyas_Fos-R_dOase_dom"/>
</dbReference>
<proteinExistence type="predicted"/>
<gene>
    <name evidence="4" type="ORF">R53529_LOCUS2395</name>
    <name evidence="3" type="ORF">R53530_LOCUS2394</name>
</gene>
<dbReference type="EMBL" id="CAMXCM010000018">
    <property type="protein sequence ID" value="CAI3960276.1"/>
    <property type="molecule type" value="Genomic_DNA"/>
</dbReference>
<evidence type="ECO:0000256" key="1">
    <source>
        <dbReference type="ARBA" id="ARBA00022723"/>
    </source>
</evidence>
<sequence length="172" mass="19315">MSIRRLNHIVISVSDIEISTRFYKDILGLELVSTLPEQNNWKEMRFFRAKGKSTNHHDLAIIANATLPSPGWGQPISPGLFHVAFEVGTIAELEEYAVILKSANSFIDQLYQPMHLSVYGKDPDGIAIEIIWRIPNDCWTYSDLWRAPLNFEEAIARWGATLKTGAAAGEST</sequence>
<dbReference type="PROSITE" id="PS51819">
    <property type="entry name" value="VOC"/>
    <property type="match status" value="1"/>
</dbReference>
<evidence type="ECO:0000313" key="6">
    <source>
        <dbReference type="Proteomes" id="UP001154259"/>
    </source>
</evidence>
<dbReference type="Proteomes" id="UP001154259">
    <property type="component" value="Unassembled WGS sequence"/>
</dbReference>
<reference evidence="3" key="1">
    <citation type="submission" date="2022-10" db="EMBL/GenBank/DDBJ databases">
        <authorList>
            <person name="Botero Cardona J."/>
        </authorList>
    </citation>
    <scope>NUCLEOTIDE SEQUENCE</scope>
    <source>
        <strain evidence="3">LMG 31819</strain>
        <strain evidence="4">R-53529</strain>
    </source>
</reference>
<dbReference type="InterPro" id="IPR050383">
    <property type="entry name" value="GlyoxalaseI/FosfomycinResist"/>
</dbReference>
<dbReference type="InterPro" id="IPR037523">
    <property type="entry name" value="VOC_core"/>
</dbReference>
<comment type="caution">
    <text evidence="3">The sequence shown here is derived from an EMBL/GenBank/DDBJ whole genome shotgun (WGS) entry which is preliminary data.</text>
</comment>
<feature type="domain" description="VOC" evidence="2">
    <location>
        <begin position="5"/>
        <end position="133"/>
    </location>
</feature>
<keyword evidence="1" id="KW-0479">Metal-binding</keyword>
<dbReference type="InterPro" id="IPR029068">
    <property type="entry name" value="Glyas_Bleomycin-R_OHBP_Dase"/>
</dbReference>
<dbReference type="SUPFAM" id="SSF54593">
    <property type="entry name" value="Glyoxalase/Bleomycin resistance protein/Dihydroxybiphenyl dioxygenase"/>
    <property type="match status" value="1"/>
</dbReference>
<dbReference type="PROSITE" id="PS00934">
    <property type="entry name" value="GLYOXALASE_I_1"/>
    <property type="match status" value="1"/>
</dbReference>
<protein>
    <submittedName>
        <fullName evidence="3">3-dioxygenase (CatE)</fullName>
    </submittedName>
</protein>
<dbReference type="EMBL" id="CAMXCS010000018">
    <property type="protein sequence ID" value="CAI3961850.1"/>
    <property type="molecule type" value="Genomic_DNA"/>
</dbReference>
<evidence type="ECO:0000313" key="3">
    <source>
        <dbReference type="EMBL" id="CAI3960276.1"/>
    </source>
</evidence>
<dbReference type="GO" id="GO:0004462">
    <property type="term" value="F:lactoylglutathione lyase activity"/>
    <property type="evidence" value="ECO:0007669"/>
    <property type="project" value="InterPro"/>
</dbReference>
<dbReference type="Proteomes" id="UP001154255">
    <property type="component" value="Unassembled WGS sequence"/>
</dbReference>
<keyword evidence="6" id="KW-1185">Reference proteome</keyword>
<dbReference type="GO" id="GO:0046872">
    <property type="term" value="F:metal ion binding"/>
    <property type="evidence" value="ECO:0007669"/>
    <property type="project" value="UniProtKB-KW"/>
</dbReference>
<dbReference type="PANTHER" id="PTHR21366">
    <property type="entry name" value="GLYOXALASE FAMILY PROTEIN"/>
    <property type="match status" value="1"/>
</dbReference>
<evidence type="ECO:0000313" key="4">
    <source>
        <dbReference type="EMBL" id="CAI3961850.1"/>
    </source>
</evidence>
<dbReference type="Pfam" id="PF00903">
    <property type="entry name" value="Glyoxalase"/>
    <property type="match status" value="1"/>
</dbReference>